<keyword evidence="1" id="KW-0812">Transmembrane</keyword>
<sequence length="227" mass="24785">MSMVIRSSFVALFFLVLSTKYVVASIQVFPTEYQSNWTPGGNSWYVDNGYSGSTVGGLSGGVGELIDGVKGTSITSGYSQWAPYSLIDVGGGSAEITYIYHFDQRYAWESIVQYQYIYHNAAVNQPTSFEVSFSIDGGITYHSSVIRSMSDAENSLIRGTAEYSLLGAATGYHADAIRIVLNQPRRWSATDEVEFVALSVVPEPCSFAMLAGVFSITCAAFFRRRGL</sequence>
<feature type="transmembrane region" description="Helical" evidence="1">
    <location>
        <begin position="206"/>
        <end position="222"/>
    </location>
</feature>
<organism evidence="2 3">
    <name type="scientific">Thalassobacterium maritimum</name>
    <dbReference type="NCBI Taxonomy" id="3041265"/>
    <lineage>
        <taxon>Bacteria</taxon>
        <taxon>Pseudomonadati</taxon>
        <taxon>Verrucomicrobiota</taxon>
        <taxon>Opitutia</taxon>
        <taxon>Puniceicoccales</taxon>
        <taxon>Coraliomargaritaceae</taxon>
        <taxon>Thalassobacterium</taxon>
    </lineage>
</organism>
<protein>
    <recommendedName>
        <fullName evidence="4">PEP-CTERM protein-sorting domain-containing protein</fullName>
    </recommendedName>
</protein>
<dbReference type="RefSeq" id="WP_308948018.1">
    <property type="nucleotide sequence ID" value="NZ_JARXHW010000001.1"/>
</dbReference>
<proteinExistence type="predicted"/>
<dbReference type="Proteomes" id="UP001225316">
    <property type="component" value="Unassembled WGS sequence"/>
</dbReference>
<dbReference type="Gene3D" id="2.60.120.1190">
    <property type="match status" value="1"/>
</dbReference>
<keyword evidence="3" id="KW-1185">Reference proteome</keyword>
<evidence type="ECO:0008006" key="4">
    <source>
        <dbReference type="Google" id="ProtNLM"/>
    </source>
</evidence>
<name>A0ABU1APE0_9BACT</name>
<reference evidence="2 3" key="1">
    <citation type="submission" date="2023-04" db="EMBL/GenBank/DDBJ databases">
        <title>A novel bacteria isolated from coastal sediment.</title>
        <authorList>
            <person name="Liu X.-J."/>
            <person name="Du Z.-J."/>
        </authorList>
    </citation>
    <scope>NUCLEOTIDE SEQUENCE [LARGE SCALE GENOMIC DNA]</scope>
    <source>
        <strain evidence="2 3">SDUM461003</strain>
    </source>
</reference>
<keyword evidence="1" id="KW-0472">Membrane</keyword>
<comment type="caution">
    <text evidence="2">The sequence shown here is derived from an EMBL/GenBank/DDBJ whole genome shotgun (WGS) entry which is preliminary data.</text>
</comment>
<keyword evidence="1" id="KW-1133">Transmembrane helix</keyword>
<accession>A0ABU1APE0</accession>
<evidence type="ECO:0000313" key="3">
    <source>
        <dbReference type="Proteomes" id="UP001225316"/>
    </source>
</evidence>
<gene>
    <name evidence="2" type="ORF">QEH52_00800</name>
</gene>
<evidence type="ECO:0000313" key="2">
    <source>
        <dbReference type="EMBL" id="MDQ8206033.1"/>
    </source>
</evidence>
<evidence type="ECO:0000256" key="1">
    <source>
        <dbReference type="SAM" id="Phobius"/>
    </source>
</evidence>
<dbReference type="EMBL" id="JARXHW010000001">
    <property type="protein sequence ID" value="MDQ8206033.1"/>
    <property type="molecule type" value="Genomic_DNA"/>
</dbReference>